<dbReference type="AlphaFoldDB" id="A0AAV7SJ25"/>
<dbReference type="Proteomes" id="UP001066276">
    <property type="component" value="Chromosome 4_2"/>
</dbReference>
<reference evidence="2" key="1">
    <citation type="journal article" date="2022" name="bioRxiv">
        <title>Sequencing and chromosome-scale assembly of the giantPleurodeles waltlgenome.</title>
        <authorList>
            <person name="Brown T."/>
            <person name="Elewa A."/>
            <person name="Iarovenko S."/>
            <person name="Subramanian E."/>
            <person name="Araus A.J."/>
            <person name="Petzold A."/>
            <person name="Susuki M."/>
            <person name="Suzuki K.-i.T."/>
            <person name="Hayashi T."/>
            <person name="Toyoda A."/>
            <person name="Oliveira C."/>
            <person name="Osipova E."/>
            <person name="Leigh N.D."/>
            <person name="Simon A."/>
            <person name="Yun M.H."/>
        </authorList>
    </citation>
    <scope>NUCLEOTIDE SEQUENCE</scope>
    <source>
        <strain evidence="2">20211129_DDA</strain>
        <tissue evidence="2">Liver</tissue>
    </source>
</reference>
<dbReference type="EMBL" id="JANPWB010000008">
    <property type="protein sequence ID" value="KAJ1164083.1"/>
    <property type="molecule type" value="Genomic_DNA"/>
</dbReference>
<keyword evidence="1" id="KW-0472">Membrane</keyword>
<evidence type="ECO:0000256" key="1">
    <source>
        <dbReference type="SAM" id="Phobius"/>
    </source>
</evidence>
<sequence length="197" mass="21489">MVVLPRLLYHFVNLPIVVVVWVFSSLNSLLVELAWGSARQRVSLATAADGWEYGGPLPREQVGVSETHGQGLLGPQAHRPWDQRGHLQRCDPFWCSNGTHEVSSPQENPVARGARQVTDLLSATAAGPERPRGWRGLLQGKNPFLKAAGVPFDPAGEPDAATVHKPAPLVKFVVRSPCWGAQLTRTEKKEMACKPGH</sequence>
<keyword evidence="1" id="KW-0812">Transmembrane</keyword>
<feature type="transmembrane region" description="Helical" evidence="1">
    <location>
        <begin position="12"/>
        <end position="35"/>
    </location>
</feature>
<evidence type="ECO:0000313" key="2">
    <source>
        <dbReference type="EMBL" id="KAJ1164083.1"/>
    </source>
</evidence>
<name>A0AAV7SJ25_PLEWA</name>
<proteinExistence type="predicted"/>
<accession>A0AAV7SJ25</accession>
<organism evidence="2 3">
    <name type="scientific">Pleurodeles waltl</name>
    <name type="common">Iberian ribbed newt</name>
    <dbReference type="NCBI Taxonomy" id="8319"/>
    <lineage>
        <taxon>Eukaryota</taxon>
        <taxon>Metazoa</taxon>
        <taxon>Chordata</taxon>
        <taxon>Craniata</taxon>
        <taxon>Vertebrata</taxon>
        <taxon>Euteleostomi</taxon>
        <taxon>Amphibia</taxon>
        <taxon>Batrachia</taxon>
        <taxon>Caudata</taxon>
        <taxon>Salamandroidea</taxon>
        <taxon>Salamandridae</taxon>
        <taxon>Pleurodelinae</taxon>
        <taxon>Pleurodeles</taxon>
    </lineage>
</organism>
<evidence type="ECO:0000313" key="3">
    <source>
        <dbReference type="Proteomes" id="UP001066276"/>
    </source>
</evidence>
<gene>
    <name evidence="2" type="ORF">NDU88_004529</name>
</gene>
<protein>
    <submittedName>
        <fullName evidence="2">Uncharacterized protein</fullName>
    </submittedName>
</protein>
<keyword evidence="1" id="KW-1133">Transmembrane helix</keyword>
<comment type="caution">
    <text evidence="2">The sequence shown here is derived from an EMBL/GenBank/DDBJ whole genome shotgun (WGS) entry which is preliminary data.</text>
</comment>
<keyword evidence="3" id="KW-1185">Reference proteome</keyword>